<dbReference type="InterPro" id="IPR056884">
    <property type="entry name" value="NPHP3-like_N"/>
</dbReference>
<organism evidence="5 6">
    <name type="scientific">Viridothelium virens</name>
    <name type="common">Speckled blister lichen</name>
    <name type="synonym">Trypethelium virens</name>
    <dbReference type="NCBI Taxonomy" id="1048519"/>
    <lineage>
        <taxon>Eukaryota</taxon>
        <taxon>Fungi</taxon>
        <taxon>Dikarya</taxon>
        <taxon>Ascomycota</taxon>
        <taxon>Pezizomycotina</taxon>
        <taxon>Dothideomycetes</taxon>
        <taxon>Dothideomycetes incertae sedis</taxon>
        <taxon>Trypetheliales</taxon>
        <taxon>Trypetheliaceae</taxon>
        <taxon>Viridothelium</taxon>
    </lineage>
</organism>
<dbReference type="Pfam" id="PF24883">
    <property type="entry name" value="NPHP3_N"/>
    <property type="match status" value="1"/>
</dbReference>
<evidence type="ECO:0000313" key="5">
    <source>
        <dbReference type="EMBL" id="KAF2234656.1"/>
    </source>
</evidence>
<dbReference type="InterPro" id="IPR027417">
    <property type="entry name" value="P-loop_NTPase"/>
</dbReference>
<accession>A0A6A6H988</accession>
<reference evidence="5" key="1">
    <citation type="journal article" date="2020" name="Stud. Mycol.">
        <title>101 Dothideomycetes genomes: a test case for predicting lifestyles and emergence of pathogens.</title>
        <authorList>
            <person name="Haridas S."/>
            <person name="Albert R."/>
            <person name="Binder M."/>
            <person name="Bloem J."/>
            <person name="Labutti K."/>
            <person name="Salamov A."/>
            <person name="Andreopoulos B."/>
            <person name="Baker S."/>
            <person name="Barry K."/>
            <person name="Bills G."/>
            <person name="Bluhm B."/>
            <person name="Cannon C."/>
            <person name="Castanera R."/>
            <person name="Culley D."/>
            <person name="Daum C."/>
            <person name="Ezra D."/>
            <person name="Gonzalez J."/>
            <person name="Henrissat B."/>
            <person name="Kuo A."/>
            <person name="Liang C."/>
            <person name="Lipzen A."/>
            <person name="Lutzoni F."/>
            <person name="Magnuson J."/>
            <person name="Mondo S."/>
            <person name="Nolan M."/>
            <person name="Ohm R."/>
            <person name="Pangilinan J."/>
            <person name="Park H.-J."/>
            <person name="Ramirez L."/>
            <person name="Alfaro M."/>
            <person name="Sun H."/>
            <person name="Tritt A."/>
            <person name="Yoshinaga Y."/>
            <person name="Zwiers L.-H."/>
            <person name="Turgeon B."/>
            <person name="Goodwin S."/>
            <person name="Spatafora J."/>
            <person name="Crous P."/>
            <person name="Grigoriev I."/>
        </authorList>
    </citation>
    <scope>NUCLEOTIDE SEQUENCE</scope>
    <source>
        <strain evidence="5">Tuck. ex Michener</strain>
    </source>
</reference>
<evidence type="ECO:0008006" key="7">
    <source>
        <dbReference type="Google" id="ProtNLM"/>
    </source>
</evidence>
<evidence type="ECO:0000256" key="2">
    <source>
        <dbReference type="SAM" id="MobiDB-lite"/>
    </source>
</evidence>
<dbReference type="InterPro" id="IPR029058">
    <property type="entry name" value="AB_hydrolase_fold"/>
</dbReference>
<dbReference type="PANTHER" id="PTHR10039:SF5">
    <property type="entry name" value="NACHT DOMAIN-CONTAINING PROTEIN"/>
    <property type="match status" value="1"/>
</dbReference>
<dbReference type="Proteomes" id="UP000800092">
    <property type="component" value="Unassembled WGS sequence"/>
</dbReference>
<dbReference type="OrthoDB" id="5086500at2759"/>
<feature type="domain" description="DUF7791" evidence="4">
    <location>
        <begin position="713"/>
        <end position="760"/>
    </location>
</feature>
<dbReference type="PANTHER" id="PTHR10039">
    <property type="entry name" value="AMELOGENIN"/>
    <property type="match status" value="1"/>
</dbReference>
<gene>
    <name evidence="5" type="ORF">EV356DRAFT_149374</name>
</gene>
<feature type="domain" description="Nephrocystin 3-like N-terminal" evidence="3">
    <location>
        <begin position="359"/>
        <end position="548"/>
    </location>
</feature>
<dbReference type="AlphaFoldDB" id="A0A6A6H988"/>
<keyword evidence="6" id="KW-1185">Reference proteome</keyword>
<protein>
    <recommendedName>
        <fullName evidence="7">NACHT domain-containing protein</fullName>
    </recommendedName>
</protein>
<proteinExistence type="predicted"/>
<evidence type="ECO:0000313" key="6">
    <source>
        <dbReference type="Proteomes" id="UP000800092"/>
    </source>
</evidence>
<dbReference type="Gene3D" id="3.40.50.1820">
    <property type="entry name" value="alpha/beta hydrolase"/>
    <property type="match status" value="1"/>
</dbReference>
<sequence>MEVKPIGPTVVYEPSNGKLHDLDIVFVHGLFGHPKKSWSLNVPIDGSSNVPHETSNESDTELPPRKKRRTKSRELFREVFWPQHLLPEVFPQARVLTWGYGVQIEQLLNSTSQASLFHHAENLLSDLVMLRKTEVERRSPLLFIAHSLGGIVVKDALGSSGQARKLSEQIVSATLGVMFLGTPHYGSNVASLGKIVFELSKVFLKKPNLQILRGLETDSEILERISRSFGQILAAARIKVHSFREELPTKGVMIVSPASSTTGYLHETRGSLHANHRNMAKFSSPEEIKFQRVTSVLRDWVNEYFENQKSLQNCHVMSDTCELPDWLVFDKELQMCLRTLYSRDAKSRFEDVEPTFRQTYSWLFDRKVGFEDWLQGKVSSNIYWIQGKPASGKSTLMKFAMTSGLTREFLKQYDENYWVVAGFFFHDRGTSAQKSTEGFLQHILHQLLMQQNQLFELIYPIFKRVLEEELGWSTDSVRPLPIAWNLDSVRKALTLIGRKSITKVNICLFVDALDEHAGGHRELILILKDIAEFTKNPFFRVRLILAGRPENVFRTAFQDCPGFSIHNHTTEDIRQYTKGRVQQEWQRVLTTQPREELEILTERIVEKAEGVFLWVKLVVDEIVEGLCEGDTDEELETLLSTMPTELGDLYTRALRRRSRSSLEIIAKYPEEAYVMFQILSCTFQPITLYYFLAATLFLTTGEDTYPNLQRLSQEQMERRLNSRSAGLLEVTRAEPKFVQFIHQTVKEFIKSANGNEVLKEGLLGKRLESGYRLMFRYILKLCEFFVPDTPDHDAQHFVGSLFPYYAAFLEWREEWRVADSFESAILGRPKTVEQKIILCILSTIGYEHTGVNWIVRKTHTCRCLFFFVCNLPLSFKDYVSRQKINMDRDELHVVLDSISSSRYGTFTWYDEPRRSAHLRESRARFLQILMDEGLVA</sequence>
<dbReference type="InterPro" id="IPR056693">
    <property type="entry name" value="DUF7791"/>
</dbReference>
<name>A0A6A6H988_VIRVR</name>
<dbReference type="SUPFAM" id="SSF53474">
    <property type="entry name" value="alpha/beta-Hydrolases"/>
    <property type="match status" value="1"/>
</dbReference>
<feature type="region of interest" description="Disordered" evidence="2">
    <location>
        <begin position="47"/>
        <end position="69"/>
    </location>
</feature>
<keyword evidence="1" id="KW-0677">Repeat</keyword>
<evidence type="ECO:0000259" key="3">
    <source>
        <dbReference type="Pfam" id="PF24883"/>
    </source>
</evidence>
<evidence type="ECO:0000256" key="1">
    <source>
        <dbReference type="ARBA" id="ARBA00022737"/>
    </source>
</evidence>
<dbReference type="SUPFAM" id="SSF52540">
    <property type="entry name" value="P-loop containing nucleoside triphosphate hydrolases"/>
    <property type="match status" value="1"/>
</dbReference>
<evidence type="ECO:0000259" key="4">
    <source>
        <dbReference type="Pfam" id="PF25053"/>
    </source>
</evidence>
<dbReference type="Pfam" id="PF25053">
    <property type="entry name" value="DUF7791"/>
    <property type="match status" value="1"/>
</dbReference>
<dbReference type="EMBL" id="ML991797">
    <property type="protein sequence ID" value="KAF2234656.1"/>
    <property type="molecule type" value="Genomic_DNA"/>
</dbReference>